<accession>A0A0C9W6F1</accession>
<evidence type="ECO:0000313" key="3">
    <source>
        <dbReference type="Proteomes" id="UP000053820"/>
    </source>
</evidence>
<protein>
    <submittedName>
        <fullName evidence="2">Uncharacterized protein</fullName>
    </submittedName>
</protein>
<evidence type="ECO:0000256" key="1">
    <source>
        <dbReference type="SAM" id="Phobius"/>
    </source>
</evidence>
<feature type="transmembrane region" description="Helical" evidence="1">
    <location>
        <begin position="59"/>
        <end position="80"/>
    </location>
</feature>
<dbReference type="AlphaFoldDB" id="A0A0C9W6F1"/>
<keyword evidence="1" id="KW-0472">Membrane</keyword>
<dbReference type="Proteomes" id="UP000053820">
    <property type="component" value="Unassembled WGS sequence"/>
</dbReference>
<gene>
    <name evidence="2" type="ORF">HYDPIDRAFT_30449</name>
</gene>
<keyword evidence="3" id="KW-1185">Reference proteome</keyword>
<name>A0A0C9W6F1_9AGAM</name>
<organism evidence="2 3">
    <name type="scientific">Hydnomerulius pinastri MD-312</name>
    <dbReference type="NCBI Taxonomy" id="994086"/>
    <lineage>
        <taxon>Eukaryota</taxon>
        <taxon>Fungi</taxon>
        <taxon>Dikarya</taxon>
        <taxon>Basidiomycota</taxon>
        <taxon>Agaricomycotina</taxon>
        <taxon>Agaricomycetes</taxon>
        <taxon>Agaricomycetidae</taxon>
        <taxon>Boletales</taxon>
        <taxon>Boletales incertae sedis</taxon>
        <taxon>Leucogyrophana</taxon>
    </lineage>
</organism>
<proteinExistence type="predicted"/>
<reference evidence="2 3" key="1">
    <citation type="submission" date="2014-04" db="EMBL/GenBank/DDBJ databases">
        <title>Evolutionary Origins and Diversification of the Mycorrhizal Mutualists.</title>
        <authorList>
            <consortium name="DOE Joint Genome Institute"/>
            <consortium name="Mycorrhizal Genomics Consortium"/>
            <person name="Kohler A."/>
            <person name="Kuo A."/>
            <person name="Nagy L.G."/>
            <person name="Floudas D."/>
            <person name="Copeland A."/>
            <person name="Barry K.W."/>
            <person name="Cichocki N."/>
            <person name="Veneault-Fourrey C."/>
            <person name="LaButti K."/>
            <person name="Lindquist E.A."/>
            <person name="Lipzen A."/>
            <person name="Lundell T."/>
            <person name="Morin E."/>
            <person name="Murat C."/>
            <person name="Riley R."/>
            <person name="Ohm R."/>
            <person name="Sun H."/>
            <person name="Tunlid A."/>
            <person name="Henrissat B."/>
            <person name="Grigoriev I.V."/>
            <person name="Hibbett D.S."/>
            <person name="Martin F."/>
        </authorList>
    </citation>
    <scope>NUCLEOTIDE SEQUENCE [LARGE SCALE GENOMIC DNA]</scope>
    <source>
        <strain evidence="2 3">MD-312</strain>
    </source>
</reference>
<evidence type="ECO:0000313" key="2">
    <source>
        <dbReference type="EMBL" id="KIJ62493.1"/>
    </source>
</evidence>
<sequence length="187" mass="20458">MAPVSTQPIPSLMNVYNVESFGDEKRPQQCQLHYDTNSSCRCSESSSHRACHKERWRRVILPIALSLLAVGAMLVVSIVADIDLLDLIGINVDESGVSLGKRQTTSTSQSSFTKNKFSGVAKVHFKIHCAARATCAHAVEVSLAWSVSVADCVQQDLTRLSDPTWIPPSLSSWDSAYVLQNSGLLIR</sequence>
<dbReference type="EMBL" id="KN839855">
    <property type="protein sequence ID" value="KIJ62493.1"/>
    <property type="molecule type" value="Genomic_DNA"/>
</dbReference>
<keyword evidence="1" id="KW-0812">Transmembrane</keyword>
<dbReference type="HOGENOM" id="CLU_1595082_0_0_1"/>
<dbReference type="OrthoDB" id="3006091at2759"/>
<keyword evidence="1" id="KW-1133">Transmembrane helix</keyword>